<name>A0A0F9DGE2_9ZZZZ</name>
<evidence type="ECO:0000313" key="1">
    <source>
        <dbReference type="EMBL" id="KKL52856.1"/>
    </source>
</evidence>
<dbReference type="AlphaFoldDB" id="A0A0F9DGE2"/>
<reference evidence="1" key="1">
    <citation type="journal article" date="2015" name="Nature">
        <title>Complex archaea that bridge the gap between prokaryotes and eukaryotes.</title>
        <authorList>
            <person name="Spang A."/>
            <person name="Saw J.H."/>
            <person name="Jorgensen S.L."/>
            <person name="Zaremba-Niedzwiedzka K."/>
            <person name="Martijn J."/>
            <person name="Lind A.E."/>
            <person name="van Eijk R."/>
            <person name="Schleper C."/>
            <person name="Guy L."/>
            <person name="Ettema T.J."/>
        </authorList>
    </citation>
    <scope>NUCLEOTIDE SEQUENCE</scope>
</reference>
<accession>A0A0F9DGE2</accession>
<protein>
    <submittedName>
        <fullName evidence="1">Uncharacterized protein</fullName>
    </submittedName>
</protein>
<sequence>MSANKFNYFEILTVPNTDFGIVADFGFVSAGFLLALTSSGASDIVYYSFDQLTIHGVLQGGTVFEALAFDSRHESKIWFALDTGESLLSVRVEAWA</sequence>
<proteinExistence type="predicted"/>
<gene>
    <name evidence="1" type="ORF">LCGC14_2281280</name>
</gene>
<dbReference type="EMBL" id="LAZR01031745">
    <property type="protein sequence ID" value="KKL52856.1"/>
    <property type="molecule type" value="Genomic_DNA"/>
</dbReference>
<organism evidence="1">
    <name type="scientific">marine sediment metagenome</name>
    <dbReference type="NCBI Taxonomy" id="412755"/>
    <lineage>
        <taxon>unclassified sequences</taxon>
        <taxon>metagenomes</taxon>
        <taxon>ecological metagenomes</taxon>
    </lineage>
</organism>
<comment type="caution">
    <text evidence="1">The sequence shown here is derived from an EMBL/GenBank/DDBJ whole genome shotgun (WGS) entry which is preliminary data.</text>
</comment>